<organism evidence="2 3">
    <name type="scientific">Heliocybe sulcata</name>
    <dbReference type="NCBI Taxonomy" id="5364"/>
    <lineage>
        <taxon>Eukaryota</taxon>
        <taxon>Fungi</taxon>
        <taxon>Dikarya</taxon>
        <taxon>Basidiomycota</taxon>
        <taxon>Agaricomycotina</taxon>
        <taxon>Agaricomycetes</taxon>
        <taxon>Gloeophyllales</taxon>
        <taxon>Gloeophyllaceae</taxon>
        <taxon>Heliocybe</taxon>
    </lineage>
</organism>
<gene>
    <name evidence="2" type="ORF">OE88DRAFT_1656174</name>
</gene>
<protein>
    <submittedName>
        <fullName evidence="2">Uncharacterized protein</fullName>
    </submittedName>
</protein>
<name>A0A5C3N8Y7_9AGAM</name>
<accession>A0A5C3N8Y7</accession>
<dbReference type="AlphaFoldDB" id="A0A5C3N8Y7"/>
<evidence type="ECO:0000256" key="1">
    <source>
        <dbReference type="SAM" id="MobiDB-lite"/>
    </source>
</evidence>
<reference evidence="2 3" key="1">
    <citation type="journal article" date="2019" name="Nat. Ecol. Evol.">
        <title>Megaphylogeny resolves global patterns of mushroom evolution.</title>
        <authorList>
            <person name="Varga T."/>
            <person name="Krizsan K."/>
            <person name="Foldi C."/>
            <person name="Dima B."/>
            <person name="Sanchez-Garcia M."/>
            <person name="Sanchez-Ramirez S."/>
            <person name="Szollosi G.J."/>
            <person name="Szarkandi J.G."/>
            <person name="Papp V."/>
            <person name="Albert L."/>
            <person name="Andreopoulos W."/>
            <person name="Angelini C."/>
            <person name="Antonin V."/>
            <person name="Barry K.W."/>
            <person name="Bougher N.L."/>
            <person name="Buchanan P."/>
            <person name="Buyck B."/>
            <person name="Bense V."/>
            <person name="Catcheside P."/>
            <person name="Chovatia M."/>
            <person name="Cooper J."/>
            <person name="Damon W."/>
            <person name="Desjardin D."/>
            <person name="Finy P."/>
            <person name="Geml J."/>
            <person name="Haridas S."/>
            <person name="Hughes K."/>
            <person name="Justo A."/>
            <person name="Karasinski D."/>
            <person name="Kautmanova I."/>
            <person name="Kiss B."/>
            <person name="Kocsube S."/>
            <person name="Kotiranta H."/>
            <person name="LaButti K.M."/>
            <person name="Lechner B.E."/>
            <person name="Liimatainen K."/>
            <person name="Lipzen A."/>
            <person name="Lukacs Z."/>
            <person name="Mihaltcheva S."/>
            <person name="Morgado L.N."/>
            <person name="Niskanen T."/>
            <person name="Noordeloos M.E."/>
            <person name="Ohm R.A."/>
            <person name="Ortiz-Santana B."/>
            <person name="Ovrebo C."/>
            <person name="Racz N."/>
            <person name="Riley R."/>
            <person name="Savchenko A."/>
            <person name="Shiryaev A."/>
            <person name="Soop K."/>
            <person name="Spirin V."/>
            <person name="Szebenyi C."/>
            <person name="Tomsovsky M."/>
            <person name="Tulloss R.E."/>
            <person name="Uehling J."/>
            <person name="Grigoriev I.V."/>
            <person name="Vagvolgyi C."/>
            <person name="Papp T."/>
            <person name="Martin F.M."/>
            <person name="Miettinen O."/>
            <person name="Hibbett D.S."/>
            <person name="Nagy L.G."/>
        </authorList>
    </citation>
    <scope>NUCLEOTIDE SEQUENCE [LARGE SCALE GENOMIC DNA]</scope>
    <source>
        <strain evidence="2 3">OMC1185</strain>
    </source>
</reference>
<evidence type="ECO:0000313" key="2">
    <source>
        <dbReference type="EMBL" id="TFK53823.1"/>
    </source>
</evidence>
<feature type="region of interest" description="Disordered" evidence="1">
    <location>
        <begin position="165"/>
        <end position="184"/>
    </location>
</feature>
<keyword evidence="3" id="KW-1185">Reference proteome</keyword>
<evidence type="ECO:0000313" key="3">
    <source>
        <dbReference type="Proteomes" id="UP000305948"/>
    </source>
</evidence>
<sequence length="184" mass="20412">MLQESYSCHNSPSDANQLDTHCNTHSSTTSSPLFTPHNMIIDLECHAIHPAEPPLCRQAWDPRWTPVISSTLLPATTESSLDEHLFDNQMDTDEPMGSLLFSSRVAKRLRSSGEDATRTPTALEYESRTLMGSVHVRPLSTRPDTHNTLPPIPDLFAGDAVVGTKRRHTALDSPVSPPHQRLKQ</sequence>
<dbReference type="Proteomes" id="UP000305948">
    <property type="component" value="Unassembled WGS sequence"/>
</dbReference>
<dbReference type="EMBL" id="ML213507">
    <property type="protein sequence ID" value="TFK53823.1"/>
    <property type="molecule type" value="Genomic_DNA"/>
</dbReference>
<proteinExistence type="predicted"/>